<evidence type="ECO:0000256" key="1">
    <source>
        <dbReference type="SAM" id="Coils"/>
    </source>
</evidence>
<evidence type="ECO:0000313" key="3">
    <source>
        <dbReference type="Proteomes" id="UP000256297"/>
    </source>
</evidence>
<keyword evidence="1" id="KW-0175">Coiled coil</keyword>
<dbReference type="AlphaFoldDB" id="A0A975XAY7"/>
<organism evidence="2 3">
    <name type="scientific">Cupriavidus taiwanensis</name>
    <dbReference type="NCBI Taxonomy" id="164546"/>
    <lineage>
        <taxon>Bacteria</taxon>
        <taxon>Pseudomonadati</taxon>
        <taxon>Pseudomonadota</taxon>
        <taxon>Betaproteobacteria</taxon>
        <taxon>Burkholderiales</taxon>
        <taxon>Burkholderiaceae</taxon>
        <taxon>Cupriavidus</taxon>
    </lineage>
</organism>
<name>A0A975XAY7_9BURK</name>
<feature type="coiled-coil region" evidence="1">
    <location>
        <begin position="301"/>
        <end position="513"/>
    </location>
</feature>
<protein>
    <submittedName>
        <fullName evidence="2">Chromosome segregation ATPases-like protein</fullName>
    </submittedName>
</protein>
<gene>
    <name evidence="2" type="ORF">CBM2589_A70295</name>
</gene>
<sequence>MNKLMIVGHPTSDYQDVEALLIECGMTKALPSRRERLTPVEISSMLLKAHSSAEQSAFERVRNLPQVEAGPIWHGMALDLMLGNIEQKLWGWADPHALQLLDYWKKLDPSIAFVLVYDSPESLLVRSSDAGLQLEGLQGCIREWCSYNEALLHFFYRNSERSLLVHAQQVRASASGYLQQVRARISAPVGSILEVPRDRILINEARHDAAIWGDASGKVLPSARPAGAIKRFLAKTLISDKPEVAQLFEELQTAANLPLVTSADGSEAVHRAWLELLSIEQSEATYQVELKRQETEFVRRIEDLQGSIGNLHSKLANAERENLIKLQKLHEVQEQSECYRNELLEEAGKVFKLGQYQSLAEDRKKEIAKLEQQILEKEALASTAQQKLSVLVERSTQDSAHILQLEKDVSALTKEAAKSRVQRHDMETALLHAQEELERSHIELQKALEKSSPSSEERIGTDEHLKRLSLQKAEADKRAAQLDLVRLDLEKRNGRLQSEVSALVERIHRMQEEWEGRLLASPANVTKLPEHYGAAERVRRQLSYRLGATMIKHSYSVGGWLSMPLGLAKEAKRFRNEKKYRSKEKLPPIASYRDAHEADRMRRHLSYRLGAKMLGNAGSPLGWVRMPFILRREVNAFREERSKK</sequence>
<proteinExistence type="predicted"/>
<dbReference type="Proteomes" id="UP000256297">
    <property type="component" value="Chromosome CBM2589_a"/>
</dbReference>
<accession>A0A975XAY7</accession>
<dbReference type="RefSeq" id="WP_116340074.1">
    <property type="nucleotide sequence ID" value="NZ_LT976857.1"/>
</dbReference>
<comment type="caution">
    <text evidence="2">The sequence shown here is derived from an EMBL/GenBank/DDBJ whole genome shotgun (WGS) entry which is preliminary data.</text>
</comment>
<dbReference type="EMBL" id="OFSP01000037">
    <property type="protein sequence ID" value="SOY64179.1"/>
    <property type="molecule type" value="Genomic_DNA"/>
</dbReference>
<reference evidence="2 3" key="1">
    <citation type="submission" date="2018-01" db="EMBL/GenBank/DDBJ databases">
        <authorList>
            <person name="Clerissi C."/>
        </authorList>
    </citation>
    <scope>NUCLEOTIDE SEQUENCE [LARGE SCALE GENOMIC DNA]</scope>
    <source>
        <strain evidence="2">Cupriavidus taiwanensis STM 3521</strain>
    </source>
</reference>
<evidence type="ECO:0000313" key="2">
    <source>
        <dbReference type="EMBL" id="SOY64179.1"/>
    </source>
</evidence>